<feature type="transmembrane region" description="Helical" evidence="9">
    <location>
        <begin position="201"/>
        <end position="221"/>
    </location>
</feature>
<dbReference type="SUPFAM" id="SSF81338">
    <property type="entry name" value="Aquaporin-like"/>
    <property type="match status" value="1"/>
</dbReference>
<evidence type="ECO:0008006" key="11">
    <source>
        <dbReference type="Google" id="ProtNLM"/>
    </source>
</evidence>
<evidence type="ECO:0000256" key="1">
    <source>
        <dbReference type="ARBA" id="ARBA00004141"/>
    </source>
</evidence>
<gene>
    <name evidence="10" type="ORF">PYX00_001093</name>
</gene>
<keyword evidence="5 9" id="KW-1133">Transmembrane helix</keyword>
<dbReference type="PANTHER" id="PTHR43829:SF9">
    <property type="entry name" value="AQUAPORIN-9"/>
    <property type="match status" value="1"/>
</dbReference>
<dbReference type="PROSITE" id="PS00221">
    <property type="entry name" value="MIP"/>
    <property type="match status" value="1"/>
</dbReference>
<evidence type="ECO:0000256" key="6">
    <source>
        <dbReference type="ARBA" id="ARBA00023136"/>
    </source>
</evidence>
<reference evidence="10" key="1">
    <citation type="journal article" date="2024" name="Gigascience">
        <title>Chromosome-level genome of the poultry shaft louse Menopon gallinae provides insight into the host-switching and adaptive evolution of parasitic lice.</title>
        <authorList>
            <person name="Xu Y."/>
            <person name="Ma L."/>
            <person name="Liu S."/>
            <person name="Liang Y."/>
            <person name="Liu Q."/>
            <person name="He Z."/>
            <person name="Tian L."/>
            <person name="Duan Y."/>
            <person name="Cai W."/>
            <person name="Li H."/>
            <person name="Song F."/>
        </authorList>
    </citation>
    <scope>NUCLEOTIDE SEQUENCE</scope>
    <source>
        <strain evidence="10">Cailab_2023a</strain>
    </source>
</reference>
<organism evidence="10">
    <name type="scientific">Menopon gallinae</name>
    <name type="common">poultry shaft louse</name>
    <dbReference type="NCBI Taxonomy" id="328185"/>
    <lineage>
        <taxon>Eukaryota</taxon>
        <taxon>Metazoa</taxon>
        <taxon>Ecdysozoa</taxon>
        <taxon>Arthropoda</taxon>
        <taxon>Hexapoda</taxon>
        <taxon>Insecta</taxon>
        <taxon>Pterygota</taxon>
        <taxon>Neoptera</taxon>
        <taxon>Paraneoptera</taxon>
        <taxon>Psocodea</taxon>
        <taxon>Troctomorpha</taxon>
        <taxon>Phthiraptera</taxon>
        <taxon>Amblycera</taxon>
        <taxon>Menoponidae</taxon>
        <taxon>Menopon</taxon>
    </lineage>
</organism>
<keyword evidence="4 8" id="KW-0812">Transmembrane</keyword>
<dbReference type="EMBL" id="JARGDH010000001">
    <property type="protein sequence ID" value="KAL0279563.1"/>
    <property type="molecule type" value="Genomic_DNA"/>
</dbReference>
<dbReference type="InterPro" id="IPR000425">
    <property type="entry name" value="MIP"/>
</dbReference>
<comment type="subcellular location">
    <subcellularLocation>
        <location evidence="1">Membrane</location>
        <topology evidence="1">Multi-pass membrane protein</topology>
    </subcellularLocation>
</comment>
<feature type="transmembrane region" description="Helical" evidence="9">
    <location>
        <begin position="117"/>
        <end position="138"/>
    </location>
</feature>
<dbReference type="GO" id="GO:0015250">
    <property type="term" value="F:water channel activity"/>
    <property type="evidence" value="ECO:0007669"/>
    <property type="project" value="TreeGrafter"/>
</dbReference>
<evidence type="ECO:0000256" key="9">
    <source>
        <dbReference type="SAM" id="Phobius"/>
    </source>
</evidence>
<dbReference type="Pfam" id="PF00230">
    <property type="entry name" value="MIP"/>
    <property type="match status" value="1"/>
</dbReference>
<name>A0AAW2ICQ8_9NEOP</name>
<comment type="function">
    <text evidence="7">Aquaglyceroporin that may modulate the water content and osmolytes during anhydrobiosis.</text>
</comment>
<evidence type="ECO:0000256" key="2">
    <source>
        <dbReference type="ARBA" id="ARBA00006175"/>
    </source>
</evidence>
<dbReference type="GO" id="GO:0015254">
    <property type="term" value="F:glycerol channel activity"/>
    <property type="evidence" value="ECO:0007669"/>
    <property type="project" value="TreeGrafter"/>
</dbReference>
<dbReference type="Gene3D" id="1.20.1080.10">
    <property type="entry name" value="Glycerol uptake facilitator protein"/>
    <property type="match status" value="1"/>
</dbReference>
<evidence type="ECO:0000256" key="5">
    <source>
        <dbReference type="ARBA" id="ARBA00022989"/>
    </source>
</evidence>
<protein>
    <recommendedName>
        <fullName evidence="11">Aquaporin</fullName>
    </recommendedName>
</protein>
<dbReference type="PRINTS" id="PR00783">
    <property type="entry name" value="MINTRINSICP"/>
</dbReference>
<evidence type="ECO:0000256" key="7">
    <source>
        <dbReference type="ARBA" id="ARBA00045280"/>
    </source>
</evidence>
<keyword evidence="6 9" id="KW-0472">Membrane</keyword>
<dbReference type="GO" id="GO:0016323">
    <property type="term" value="C:basolateral plasma membrane"/>
    <property type="evidence" value="ECO:0007669"/>
    <property type="project" value="TreeGrafter"/>
</dbReference>
<evidence type="ECO:0000313" key="10">
    <source>
        <dbReference type="EMBL" id="KAL0279563.1"/>
    </source>
</evidence>
<proteinExistence type="inferred from homology"/>
<evidence type="ECO:0000256" key="8">
    <source>
        <dbReference type="RuleBase" id="RU000477"/>
    </source>
</evidence>
<comment type="caution">
    <text evidence="10">The sequence shown here is derived from an EMBL/GenBank/DDBJ whole genome shotgun (WGS) entry which is preliminary data.</text>
</comment>
<dbReference type="InterPro" id="IPR050363">
    <property type="entry name" value="MIP/Aquaporin"/>
</dbReference>
<keyword evidence="3 8" id="KW-0813">Transport</keyword>
<sequence length="253" mass="27209">MGNSAVAETVLTNGKGGNPVTVYVGYGIGLFLGILISGGVSGGHLNPAVTVAGAIVGKFKRVKVFHYLIAQYLGAFVAAAFTYLVYIDSFKAFHGDLPMNQTTASIFATYPKSDLSVIGSVIDQILGSMVLIFAIYAATDKKNTNVPPHLVSVYVTLTLIGIACSLGINQGFAVNPARDLSPRIFTYLAGWGNQVFSSETYWYVPIVGPHIGALIGALLYISLIEKLRKNEDDRFYLPPPEIKQFTYSNPVCE</sequence>
<dbReference type="AlphaFoldDB" id="A0AAW2ICQ8"/>
<feature type="transmembrane region" description="Helical" evidence="9">
    <location>
        <begin position="64"/>
        <end position="86"/>
    </location>
</feature>
<accession>A0AAW2ICQ8</accession>
<evidence type="ECO:0000256" key="4">
    <source>
        <dbReference type="ARBA" id="ARBA00022692"/>
    </source>
</evidence>
<evidence type="ECO:0000256" key="3">
    <source>
        <dbReference type="ARBA" id="ARBA00022448"/>
    </source>
</evidence>
<comment type="similarity">
    <text evidence="2 8">Belongs to the MIP/aquaporin (TC 1.A.8) family.</text>
</comment>
<dbReference type="InterPro" id="IPR023271">
    <property type="entry name" value="Aquaporin-like"/>
</dbReference>
<feature type="transmembrane region" description="Helical" evidence="9">
    <location>
        <begin position="150"/>
        <end position="168"/>
    </location>
</feature>
<dbReference type="PANTHER" id="PTHR43829">
    <property type="entry name" value="AQUAPORIN OR AQUAGLYCEROPORIN RELATED"/>
    <property type="match status" value="1"/>
</dbReference>
<feature type="transmembrane region" description="Helical" evidence="9">
    <location>
        <begin position="20"/>
        <end position="43"/>
    </location>
</feature>
<dbReference type="InterPro" id="IPR022357">
    <property type="entry name" value="MIP_CS"/>
</dbReference>